<evidence type="ECO:0000313" key="1">
    <source>
        <dbReference type="EMBL" id="CRG86889.1"/>
    </source>
</evidence>
<sequence length="282" mass="32591">MNFTTVPDDSSLAHPDEQWNMNPVWEGMALPNPIHHLGWGLHPWINRIPTANEIDNADQAQEINDCDVFVWQQSTFNHKAFVRWRNMQRSIAIAIFSPTWGIFARIPVWCVYLQVVNVVEEITVALQQIVNKLVLESPNQTLPLFECHIYEPIFENMTEEFVKCVTQVKEEVIRIVRPALTHFVHCKFKVKPFTGTLIDNDEDGPAVEAQWIPKAERMVLTICRELKPDGSYGKIENLDWVDDVVIEDVRDVPLPVWVEDLNRTESAFDVTATAQLVQRLYM</sequence>
<protein>
    <submittedName>
        <fullName evidence="1">Uncharacterized protein</fullName>
    </submittedName>
</protein>
<dbReference type="Proteomes" id="UP000054383">
    <property type="component" value="Unassembled WGS sequence"/>
</dbReference>
<gene>
    <name evidence="1" type="ORF">PISL3812_03902</name>
</gene>
<dbReference type="OrthoDB" id="10433130at2759"/>
<name>A0A0U1LU00_TALIS</name>
<accession>A0A0U1LU00</accession>
<evidence type="ECO:0000313" key="2">
    <source>
        <dbReference type="Proteomes" id="UP000054383"/>
    </source>
</evidence>
<proteinExistence type="predicted"/>
<organism evidence="1 2">
    <name type="scientific">Talaromyces islandicus</name>
    <name type="common">Penicillium islandicum</name>
    <dbReference type="NCBI Taxonomy" id="28573"/>
    <lineage>
        <taxon>Eukaryota</taxon>
        <taxon>Fungi</taxon>
        <taxon>Dikarya</taxon>
        <taxon>Ascomycota</taxon>
        <taxon>Pezizomycotina</taxon>
        <taxon>Eurotiomycetes</taxon>
        <taxon>Eurotiomycetidae</taxon>
        <taxon>Eurotiales</taxon>
        <taxon>Trichocomaceae</taxon>
        <taxon>Talaromyces</taxon>
        <taxon>Talaromyces sect. Islandici</taxon>
    </lineage>
</organism>
<reference evidence="1 2" key="1">
    <citation type="submission" date="2015-04" db="EMBL/GenBank/DDBJ databases">
        <authorList>
            <person name="Syromyatnikov M.Y."/>
            <person name="Popov V.N."/>
        </authorList>
    </citation>
    <scope>NUCLEOTIDE SEQUENCE [LARGE SCALE GENOMIC DNA]</scope>
    <source>
        <strain evidence="1">WF-38-12</strain>
    </source>
</reference>
<dbReference type="AlphaFoldDB" id="A0A0U1LU00"/>
<dbReference type="EMBL" id="CVMT01000003">
    <property type="protein sequence ID" value="CRG86889.1"/>
    <property type="molecule type" value="Genomic_DNA"/>
</dbReference>
<keyword evidence="2" id="KW-1185">Reference proteome</keyword>